<comment type="caution">
    <text evidence="1">The sequence shown here is derived from an EMBL/GenBank/DDBJ whole genome shotgun (WGS) entry which is preliminary data.</text>
</comment>
<keyword evidence="2" id="KW-1185">Reference proteome</keyword>
<organism evidence="1 2">
    <name type="scientific">Nonomuraea polychroma</name>
    <dbReference type="NCBI Taxonomy" id="46176"/>
    <lineage>
        <taxon>Bacteria</taxon>
        <taxon>Bacillati</taxon>
        <taxon>Actinomycetota</taxon>
        <taxon>Actinomycetes</taxon>
        <taxon>Streptosporangiales</taxon>
        <taxon>Streptosporangiaceae</taxon>
        <taxon>Nonomuraea</taxon>
    </lineage>
</organism>
<evidence type="ECO:0000313" key="1">
    <source>
        <dbReference type="EMBL" id="RVX47656.1"/>
    </source>
</evidence>
<evidence type="ECO:0000313" key="2">
    <source>
        <dbReference type="Proteomes" id="UP000284824"/>
    </source>
</evidence>
<protein>
    <submittedName>
        <fullName evidence="1">Uncharacterized protein</fullName>
    </submittedName>
</protein>
<name>A0A438MQY9_9ACTN</name>
<gene>
    <name evidence="1" type="ORF">EDD27_10598</name>
</gene>
<dbReference type="OrthoDB" id="8421706at2"/>
<sequence length="143" mass="16330">MDIPHASTPIVCDMTDARDTEAERIAEYQRLFSQALLGRERTAEGIRFRFRADPGVEAWVRDLAAREKACCAFFAYEITTEGDQVLWDGAVPDNDMARAILEEFYQLPDTALKTFDDFRERLNQQGLEVATDPGGRVHRFRQA</sequence>
<accession>A0A438MQY9</accession>
<dbReference type="Proteomes" id="UP000284824">
    <property type="component" value="Unassembled WGS sequence"/>
</dbReference>
<dbReference type="EMBL" id="SAUN01000001">
    <property type="protein sequence ID" value="RVX47656.1"/>
    <property type="molecule type" value="Genomic_DNA"/>
</dbReference>
<dbReference type="AlphaFoldDB" id="A0A438MQY9"/>
<reference evidence="1 2" key="1">
    <citation type="submission" date="2019-01" db="EMBL/GenBank/DDBJ databases">
        <title>Sequencing the genomes of 1000 actinobacteria strains.</title>
        <authorList>
            <person name="Klenk H.-P."/>
        </authorList>
    </citation>
    <scope>NUCLEOTIDE SEQUENCE [LARGE SCALE GENOMIC DNA]</scope>
    <source>
        <strain evidence="1 2">DSM 43925</strain>
    </source>
</reference>
<proteinExistence type="predicted"/>
<dbReference type="RefSeq" id="WP_127940057.1">
    <property type="nucleotide sequence ID" value="NZ_SAUN01000001.1"/>
</dbReference>